<proteinExistence type="predicted"/>
<organism evidence="4 5">
    <name type="scientific">Parafannyhessea umbonata</name>
    <dbReference type="NCBI Taxonomy" id="604330"/>
    <lineage>
        <taxon>Bacteria</taxon>
        <taxon>Bacillati</taxon>
        <taxon>Actinomycetota</taxon>
        <taxon>Coriobacteriia</taxon>
        <taxon>Coriobacteriales</taxon>
        <taxon>Atopobiaceae</taxon>
        <taxon>Parafannyhessea</taxon>
    </lineage>
</organism>
<dbReference type="Proteomes" id="UP000198528">
    <property type="component" value="Unassembled WGS sequence"/>
</dbReference>
<dbReference type="STRING" id="604330.SAMN04489857_1401"/>
<keyword evidence="1" id="KW-0285">Flavoprotein</keyword>
<dbReference type="AlphaFoldDB" id="A0A1G6K3B2"/>
<dbReference type="Gene3D" id="3.20.20.70">
    <property type="entry name" value="Aldolase class I"/>
    <property type="match status" value="1"/>
</dbReference>
<protein>
    <submittedName>
        <fullName evidence="4">2,4-dienoyl-CoA reductase</fullName>
    </submittedName>
</protein>
<evidence type="ECO:0000259" key="3">
    <source>
        <dbReference type="Pfam" id="PF00724"/>
    </source>
</evidence>
<dbReference type="RefSeq" id="WP_090845940.1">
    <property type="nucleotide sequence ID" value="NZ_FMZL01000006.1"/>
</dbReference>
<evidence type="ECO:0000256" key="1">
    <source>
        <dbReference type="ARBA" id="ARBA00022630"/>
    </source>
</evidence>
<dbReference type="EMBL" id="FMZL01000006">
    <property type="protein sequence ID" value="SDC25378.1"/>
    <property type="molecule type" value="Genomic_DNA"/>
</dbReference>
<dbReference type="SUPFAM" id="SSF51395">
    <property type="entry name" value="FMN-linked oxidoreductases"/>
    <property type="match status" value="1"/>
</dbReference>
<dbReference type="GO" id="GO:0016491">
    <property type="term" value="F:oxidoreductase activity"/>
    <property type="evidence" value="ECO:0007669"/>
    <property type="project" value="UniProtKB-KW"/>
</dbReference>
<dbReference type="InterPro" id="IPR013785">
    <property type="entry name" value="Aldolase_TIM"/>
</dbReference>
<dbReference type="CDD" id="cd02803">
    <property type="entry name" value="OYE_like_FMN_family"/>
    <property type="match status" value="1"/>
</dbReference>
<name>A0A1G6K3B2_9ACTN</name>
<evidence type="ECO:0000313" key="4">
    <source>
        <dbReference type="EMBL" id="SDC25378.1"/>
    </source>
</evidence>
<sequence>MTPFDSVRVGRVRLRCRVVMAPMASGRANPDGSISQRLLEHYRERAEGGLLGLVECGHHFVTADGQATPRQASISRDDDLCGLRLEARVLHECDTPVFVQLSHAGSAARPQVIRQVALSPSGVNCPGAKVGQPQPRIMKHADIARVVDAFGRATRRARLAGFDGVELHAAHGYLLDQFLSPLTNLRQDEYGGSLEGRLRITLEALDAARAEAGGMALSVRLGGCDYMPGGTTVGDACEAAVLLARHGADMVSVSGGMNYYTRRDTLEPGWFKGVSGPVREALAAAGRPVPVMLAGGIRSMRDAQALLNEGACDLVGIGRPILNNERWAKKHLLRA</sequence>
<dbReference type="Pfam" id="PF00724">
    <property type="entry name" value="Oxidored_FMN"/>
    <property type="match status" value="1"/>
</dbReference>
<dbReference type="InterPro" id="IPR001155">
    <property type="entry name" value="OxRdtase_FMN_N"/>
</dbReference>
<reference evidence="5" key="1">
    <citation type="submission" date="2016-10" db="EMBL/GenBank/DDBJ databases">
        <authorList>
            <person name="Varghese N."/>
            <person name="Submissions S."/>
        </authorList>
    </citation>
    <scope>NUCLEOTIDE SEQUENCE [LARGE SCALE GENOMIC DNA]</scope>
    <source>
        <strain evidence="5">DSM 22619</strain>
    </source>
</reference>
<feature type="domain" description="NADH:flavin oxidoreductase/NADH oxidase N-terminal" evidence="3">
    <location>
        <begin position="4"/>
        <end position="330"/>
    </location>
</feature>
<dbReference type="GO" id="GO:0010181">
    <property type="term" value="F:FMN binding"/>
    <property type="evidence" value="ECO:0007669"/>
    <property type="project" value="InterPro"/>
</dbReference>
<keyword evidence="5" id="KW-1185">Reference proteome</keyword>
<dbReference type="PANTHER" id="PTHR43656">
    <property type="entry name" value="BINDING OXIDOREDUCTASE, PUTATIVE (AFU_ORTHOLOGUE AFUA_2G08260)-RELATED"/>
    <property type="match status" value="1"/>
</dbReference>
<dbReference type="PANTHER" id="PTHR43656:SF2">
    <property type="entry name" value="BINDING OXIDOREDUCTASE, PUTATIVE (AFU_ORTHOLOGUE AFUA_2G08260)-RELATED"/>
    <property type="match status" value="1"/>
</dbReference>
<evidence type="ECO:0000313" key="5">
    <source>
        <dbReference type="Proteomes" id="UP000198528"/>
    </source>
</evidence>
<keyword evidence="2" id="KW-0560">Oxidoreductase</keyword>
<dbReference type="InterPro" id="IPR051799">
    <property type="entry name" value="NADH_flavin_oxidoreductase"/>
</dbReference>
<evidence type="ECO:0000256" key="2">
    <source>
        <dbReference type="ARBA" id="ARBA00023002"/>
    </source>
</evidence>
<gene>
    <name evidence="4" type="ORF">SAMN04487824_10689</name>
</gene>
<accession>A0A1G6K3B2</accession>